<dbReference type="OrthoDB" id="78715at2759"/>
<dbReference type="EMBL" id="JNBR01001452">
    <property type="protein sequence ID" value="OQR87286.1"/>
    <property type="molecule type" value="Genomic_DNA"/>
</dbReference>
<dbReference type="InterPro" id="IPR036397">
    <property type="entry name" value="RNaseH_sf"/>
</dbReference>
<name>A0A1V9YNC9_ACHHY</name>
<gene>
    <name evidence="1" type="ORF">ACHHYP_09226</name>
</gene>
<evidence type="ECO:0008006" key="3">
    <source>
        <dbReference type="Google" id="ProtNLM"/>
    </source>
</evidence>
<accession>A0A1V9YNC9</accession>
<reference evidence="1 2" key="1">
    <citation type="journal article" date="2014" name="Genome Biol. Evol.">
        <title>The secreted proteins of Achlya hypogyna and Thraustotheca clavata identify the ancestral oomycete secretome and reveal gene acquisitions by horizontal gene transfer.</title>
        <authorList>
            <person name="Misner I."/>
            <person name="Blouin N."/>
            <person name="Leonard G."/>
            <person name="Richards T.A."/>
            <person name="Lane C.E."/>
        </authorList>
    </citation>
    <scope>NUCLEOTIDE SEQUENCE [LARGE SCALE GENOMIC DNA]</scope>
    <source>
        <strain evidence="1 2">ATCC 48635</strain>
    </source>
</reference>
<keyword evidence="2" id="KW-1185">Reference proteome</keyword>
<evidence type="ECO:0000313" key="1">
    <source>
        <dbReference type="EMBL" id="OQR87286.1"/>
    </source>
</evidence>
<organism evidence="1 2">
    <name type="scientific">Achlya hypogyna</name>
    <name type="common">Oomycete</name>
    <name type="synonym">Protoachlya hypogyna</name>
    <dbReference type="NCBI Taxonomy" id="1202772"/>
    <lineage>
        <taxon>Eukaryota</taxon>
        <taxon>Sar</taxon>
        <taxon>Stramenopiles</taxon>
        <taxon>Oomycota</taxon>
        <taxon>Saprolegniomycetes</taxon>
        <taxon>Saprolegniales</taxon>
        <taxon>Achlyaceae</taxon>
        <taxon>Achlya</taxon>
    </lineage>
</organism>
<evidence type="ECO:0000313" key="2">
    <source>
        <dbReference type="Proteomes" id="UP000243579"/>
    </source>
</evidence>
<dbReference type="AlphaFoldDB" id="A0A1V9YNC9"/>
<dbReference type="Proteomes" id="UP000243579">
    <property type="component" value="Unassembled WGS sequence"/>
</dbReference>
<proteinExistence type="predicted"/>
<comment type="caution">
    <text evidence="1">The sequence shown here is derived from an EMBL/GenBank/DDBJ whole genome shotgun (WGS) entry which is preliminary data.</text>
</comment>
<dbReference type="GO" id="GO:0003676">
    <property type="term" value="F:nucleic acid binding"/>
    <property type="evidence" value="ECO:0007669"/>
    <property type="project" value="InterPro"/>
</dbReference>
<sequence length="82" mass="8988">MPPYHSDLQPIVLVWANVKGAVGRQYTSTASFADVLERSKAAFARLSSDDIYSTIKHTEDKVAALSTYLVELDECGHKTGDT</sequence>
<dbReference type="Gene3D" id="3.30.420.10">
    <property type="entry name" value="Ribonuclease H-like superfamily/Ribonuclease H"/>
    <property type="match status" value="1"/>
</dbReference>
<protein>
    <recommendedName>
        <fullName evidence="3">Tc1-like transposase DDE domain-containing protein</fullName>
    </recommendedName>
</protein>